<keyword evidence="2" id="KW-1185">Reference proteome</keyword>
<dbReference type="Proteomes" id="UP000069272">
    <property type="component" value="Chromosome 3R"/>
</dbReference>
<dbReference type="AlphaFoldDB" id="A0A182FZ91"/>
<proteinExistence type="predicted"/>
<name>A0A182FZ91_ANOAL</name>
<evidence type="ECO:0000313" key="2">
    <source>
        <dbReference type="Proteomes" id="UP000069272"/>
    </source>
</evidence>
<reference evidence="1" key="2">
    <citation type="submission" date="2022-08" db="UniProtKB">
        <authorList>
            <consortium name="EnsemblMetazoa"/>
        </authorList>
    </citation>
    <scope>IDENTIFICATION</scope>
    <source>
        <strain evidence="1">STECLA/ALBI9_A</strain>
    </source>
</reference>
<dbReference type="EnsemblMetazoa" id="AALB014908-RB">
    <property type="protein sequence ID" value="AALB014908-PB"/>
    <property type="gene ID" value="AALB014908"/>
</dbReference>
<accession>A0A182FZ91</accession>
<reference evidence="1 2" key="1">
    <citation type="journal article" date="2017" name="G3 (Bethesda)">
        <title>The Physical Genome Mapping of Anopheles albimanus Corrected Scaffold Misassemblies and Identified Interarm Rearrangements in Genus Anopheles.</title>
        <authorList>
            <person name="Artemov G.N."/>
            <person name="Peery A.N."/>
            <person name="Jiang X."/>
            <person name="Tu Z."/>
            <person name="Stegniy V.N."/>
            <person name="Sharakhova M.V."/>
            <person name="Sharakhov I.V."/>
        </authorList>
    </citation>
    <scope>NUCLEOTIDE SEQUENCE [LARGE SCALE GENOMIC DNA]</scope>
    <source>
        <strain evidence="1 2">ALBI9_A</strain>
    </source>
</reference>
<protein>
    <submittedName>
        <fullName evidence="1">Uncharacterized protein</fullName>
    </submittedName>
</protein>
<sequence>TVAPICRPIRFPWRGVAVVFVYFRPRRTGVCVCVGACADSTGRVFKSGTHDIFTSSSA</sequence>
<organism evidence="1 2">
    <name type="scientific">Anopheles albimanus</name>
    <name type="common">New world malaria mosquito</name>
    <dbReference type="NCBI Taxonomy" id="7167"/>
    <lineage>
        <taxon>Eukaryota</taxon>
        <taxon>Metazoa</taxon>
        <taxon>Ecdysozoa</taxon>
        <taxon>Arthropoda</taxon>
        <taxon>Hexapoda</taxon>
        <taxon>Insecta</taxon>
        <taxon>Pterygota</taxon>
        <taxon>Neoptera</taxon>
        <taxon>Endopterygota</taxon>
        <taxon>Diptera</taxon>
        <taxon>Nematocera</taxon>
        <taxon>Culicoidea</taxon>
        <taxon>Culicidae</taxon>
        <taxon>Anophelinae</taxon>
        <taxon>Anopheles</taxon>
    </lineage>
</organism>
<evidence type="ECO:0000313" key="1">
    <source>
        <dbReference type="EnsemblMetazoa" id="AALB014908-PB"/>
    </source>
</evidence>